<dbReference type="PROSITE" id="PS51257">
    <property type="entry name" value="PROKAR_LIPOPROTEIN"/>
    <property type="match status" value="1"/>
</dbReference>
<organism evidence="1 2">
    <name type="scientific">Chryseobacterium turcicum</name>
    <dbReference type="NCBI Taxonomy" id="2898076"/>
    <lineage>
        <taxon>Bacteria</taxon>
        <taxon>Pseudomonadati</taxon>
        <taxon>Bacteroidota</taxon>
        <taxon>Flavobacteriia</taxon>
        <taxon>Flavobacteriales</taxon>
        <taxon>Weeksellaceae</taxon>
        <taxon>Chryseobacterium group</taxon>
        <taxon>Chryseobacterium</taxon>
    </lineage>
</organism>
<dbReference type="Proteomes" id="UP001108025">
    <property type="component" value="Unassembled WGS sequence"/>
</dbReference>
<keyword evidence="2" id="KW-1185">Reference proteome</keyword>
<protein>
    <submittedName>
        <fullName evidence="1">Uncharacterized protein</fullName>
    </submittedName>
</protein>
<sequence length="354" mass="40353">MRNLILPFILLLTFVFSCRENDIDDGLEKKTTSYDLYVAGTENNQACYWKNTIKTILPGGTNYAASTIFFDNNNLYILGVDRTALSNGTNYSFWKNNVKFDVATYLGISANTPTIQNFTMSNFFVKNGDLYIAGLMKNPAPTSSQNLYQYCHWKNGVKTIVFEQNSYQTSASMHLIGNDIYIPLENNITVSNTVPTTWDLGYYKNNTYHFVSTLSNFLNIYEDNGSLKLLVMDQNNQTVYYKDLLTGTTSPSPAFISYSDYSYSLQTDGNDKYFVGREKYYKNNIQHSVYSPASNFKYLNSFKVLDNNIYKILHTDDITGVNYNVYINDVIVQSATNSSNNINTEFFNLTVVPQ</sequence>
<name>A0A9Q3YWA0_9FLAO</name>
<dbReference type="RefSeq" id="WP_230671061.1">
    <property type="nucleotide sequence ID" value="NZ_JAJNAY010000002.1"/>
</dbReference>
<dbReference type="EMBL" id="JAJNAY010000002">
    <property type="protein sequence ID" value="MCD1118331.1"/>
    <property type="molecule type" value="Genomic_DNA"/>
</dbReference>
<evidence type="ECO:0000313" key="1">
    <source>
        <dbReference type="EMBL" id="MCD1118331.1"/>
    </source>
</evidence>
<gene>
    <name evidence="1" type="ORF">LO744_15850</name>
</gene>
<evidence type="ECO:0000313" key="2">
    <source>
        <dbReference type="Proteomes" id="UP001108025"/>
    </source>
</evidence>
<comment type="caution">
    <text evidence="1">The sequence shown here is derived from an EMBL/GenBank/DDBJ whole genome shotgun (WGS) entry which is preliminary data.</text>
</comment>
<accession>A0A9Q3YWA0</accession>
<reference evidence="1" key="1">
    <citation type="submission" date="2021-11" db="EMBL/GenBank/DDBJ databases">
        <title>Description of novel Chryseobacterium species.</title>
        <authorList>
            <person name="Saticioglu I.B."/>
            <person name="Ay H."/>
            <person name="Altun S."/>
            <person name="Duman M."/>
        </authorList>
    </citation>
    <scope>NUCLEOTIDE SEQUENCE</scope>
    <source>
        <strain evidence="1">C-17</strain>
    </source>
</reference>
<proteinExistence type="predicted"/>
<dbReference type="AlphaFoldDB" id="A0A9Q3YWA0"/>